<dbReference type="PANTHER" id="PTHR33799:SF1">
    <property type="entry name" value="PTS SYSTEM MANNOSE-SPECIFIC EIIAB COMPONENT-RELATED"/>
    <property type="match status" value="1"/>
</dbReference>
<dbReference type="InterPro" id="IPR004701">
    <property type="entry name" value="PTS_EIIA_man-typ"/>
</dbReference>
<evidence type="ECO:0000313" key="9">
    <source>
        <dbReference type="EMBL" id="MCG7948848.1"/>
    </source>
</evidence>
<dbReference type="Pfam" id="PF03610">
    <property type="entry name" value="EIIA-man"/>
    <property type="match status" value="1"/>
</dbReference>
<dbReference type="InterPro" id="IPR036662">
    <property type="entry name" value="PTS_EIIA_man-typ_sf"/>
</dbReference>
<dbReference type="CDD" id="cd00006">
    <property type="entry name" value="PTS_IIA_man"/>
    <property type="match status" value="1"/>
</dbReference>
<accession>A0A9E4N7E6</accession>
<dbReference type="GO" id="GO:0009401">
    <property type="term" value="P:phosphoenolpyruvate-dependent sugar phosphotransferase system"/>
    <property type="evidence" value="ECO:0007669"/>
    <property type="project" value="UniProtKB-KW"/>
</dbReference>
<dbReference type="InterPro" id="IPR051471">
    <property type="entry name" value="Bacterial_PTS_sugar_comp"/>
</dbReference>
<dbReference type="GO" id="GO:0005737">
    <property type="term" value="C:cytoplasm"/>
    <property type="evidence" value="ECO:0007669"/>
    <property type="project" value="UniProtKB-SubCell"/>
</dbReference>
<evidence type="ECO:0000259" key="8">
    <source>
        <dbReference type="PROSITE" id="PS51096"/>
    </source>
</evidence>
<feature type="domain" description="PTS EIIA type-4" evidence="8">
    <location>
        <begin position="2"/>
        <end position="124"/>
    </location>
</feature>
<organism evidence="9 10">
    <name type="scientific">Candidatus Thiodiazotropha taylori</name>
    <dbReference type="NCBI Taxonomy" id="2792791"/>
    <lineage>
        <taxon>Bacteria</taxon>
        <taxon>Pseudomonadati</taxon>
        <taxon>Pseudomonadota</taxon>
        <taxon>Gammaproteobacteria</taxon>
        <taxon>Chromatiales</taxon>
        <taxon>Sedimenticolaceae</taxon>
        <taxon>Candidatus Thiodiazotropha</taxon>
    </lineage>
</organism>
<dbReference type="Gene3D" id="3.40.50.510">
    <property type="entry name" value="Phosphotransferase system, mannose-type IIA component"/>
    <property type="match status" value="1"/>
</dbReference>
<sequence>MSIGLLLITHSRIGEALVETVKKMFVELPLPIKTLTVSTECNPDQIKTEAHQLVEDLDDGDGVLVFTDIYGSTPSNIAYSLADSGRVNVVSGLNLPMLIRTLNYLDLDLKSLTEKAVSGGREGIHCCERPVSVNRP</sequence>
<evidence type="ECO:0000256" key="5">
    <source>
        <dbReference type="ARBA" id="ARBA00022679"/>
    </source>
</evidence>
<evidence type="ECO:0000256" key="4">
    <source>
        <dbReference type="ARBA" id="ARBA00022597"/>
    </source>
</evidence>
<dbReference type="PROSITE" id="PS51096">
    <property type="entry name" value="PTS_EIIA_TYPE_4"/>
    <property type="match status" value="1"/>
</dbReference>
<keyword evidence="6" id="KW-0598">Phosphotransferase system</keyword>
<reference evidence="9" key="1">
    <citation type="journal article" date="2021" name="Proc. Natl. Acad. Sci. U.S.A.">
        <title>Global biogeography of chemosynthetic symbionts reveals both localized and globally distributed symbiont groups. .</title>
        <authorList>
            <person name="Osvatic J.T."/>
            <person name="Wilkins L.G.E."/>
            <person name="Leibrecht L."/>
            <person name="Leray M."/>
            <person name="Zauner S."/>
            <person name="Polzin J."/>
            <person name="Camacho Y."/>
            <person name="Gros O."/>
            <person name="van Gils J.A."/>
            <person name="Eisen J.A."/>
            <person name="Petersen J.M."/>
            <person name="Yuen B."/>
        </authorList>
    </citation>
    <scope>NUCLEOTIDE SEQUENCE</scope>
    <source>
        <strain evidence="9">MAGclacostrist064TRANS</strain>
    </source>
</reference>
<evidence type="ECO:0000256" key="7">
    <source>
        <dbReference type="ARBA" id="ARBA00022777"/>
    </source>
</evidence>
<evidence type="ECO:0000256" key="1">
    <source>
        <dbReference type="ARBA" id="ARBA00004496"/>
    </source>
</evidence>
<evidence type="ECO:0000256" key="6">
    <source>
        <dbReference type="ARBA" id="ARBA00022683"/>
    </source>
</evidence>
<keyword evidence="7" id="KW-0418">Kinase</keyword>
<comment type="caution">
    <text evidence="9">The sequence shown here is derived from an EMBL/GenBank/DDBJ whole genome shotgun (WGS) entry which is preliminary data.</text>
</comment>
<dbReference type="PANTHER" id="PTHR33799">
    <property type="entry name" value="PTS PERMEASE-RELATED-RELATED"/>
    <property type="match status" value="1"/>
</dbReference>
<keyword evidence="4" id="KW-0762">Sugar transport</keyword>
<protein>
    <submittedName>
        <fullName evidence="9">PTS fructose transporter subunit IIA</fullName>
    </submittedName>
</protein>
<dbReference type="AlphaFoldDB" id="A0A9E4N7E6"/>
<evidence type="ECO:0000313" key="10">
    <source>
        <dbReference type="Proteomes" id="UP000886667"/>
    </source>
</evidence>
<dbReference type="InterPro" id="IPR033887">
    <property type="entry name" value="PTS_IIA_man"/>
</dbReference>
<dbReference type="Proteomes" id="UP000886667">
    <property type="component" value="Unassembled WGS sequence"/>
</dbReference>
<dbReference type="EMBL" id="JAEPCM010000800">
    <property type="protein sequence ID" value="MCG7948848.1"/>
    <property type="molecule type" value="Genomic_DNA"/>
</dbReference>
<dbReference type="GO" id="GO:0016020">
    <property type="term" value="C:membrane"/>
    <property type="evidence" value="ECO:0007669"/>
    <property type="project" value="InterPro"/>
</dbReference>
<keyword evidence="5" id="KW-0808">Transferase</keyword>
<keyword evidence="2" id="KW-0813">Transport</keyword>
<evidence type="ECO:0000256" key="3">
    <source>
        <dbReference type="ARBA" id="ARBA00022490"/>
    </source>
</evidence>
<proteinExistence type="predicted"/>
<gene>
    <name evidence="9" type="ORF">JAZ07_21105</name>
</gene>
<dbReference type="SUPFAM" id="SSF53062">
    <property type="entry name" value="PTS system fructose IIA component-like"/>
    <property type="match status" value="1"/>
</dbReference>
<name>A0A9E4N7E6_9GAMM</name>
<dbReference type="GO" id="GO:0016301">
    <property type="term" value="F:kinase activity"/>
    <property type="evidence" value="ECO:0007669"/>
    <property type="project" value="UniProtKB-KW"/>
</dbReference>
<evidence type="ECO:0000256" key="2">
    <source>
        <dbReference type="ARBA" id="ARBA00022448"/>
    </source>
</evidence>
<comment type="subcellular location">
    <subcellularLocation>
        <location evidence="1">Cytoplasm</location>
    </subcellularLocation>
</comment>
<keyword evidence="3" id="KW-0963">Cytoplasm</keyword>